<proteinExistence type="predicted"/>
<dbReference type="Proteomes" id="UP001157161">
    <property type="component" value="Unassembled WGS sequence"/>
</dbReference>
<evidence type="ECO:0000313" key="2">
    <source>
        <dbReference type="Proteomes" id="UP001157161"/>
    </source>
</evidence>
<name>A0AA37UJV6_9MICO</name>
<keyword evidence="2" id="KW-1185">Reference proteome</keyword>
<dbReference type="RefSeq" id="WP_284249077.1">
    <property type="nucleotide sequence ID" value="NZ_BSUM01000001.1"/>
</dbReference>
<dbReference type="EMBL" id="BSUM01000001">
    <property type="protein sequence ID" value="GMA30445.1"/>
    <property type="molecule type" value="Genomic_DNA"/>
</dbReference>
<reference evidence="1" key="1">
    <citation type="journal article" date="2014" name="Int. J. Syst. Evol. Microbiol.">
        <title>Complete genome sequence of Corynebacterium casei LMG S-19264T (=DSM 44701T), isolated from a smear-ripened cheese.</title>
        <authorList>
            <consortium name="US DOE Joint Genome Institute (JGI-PGF)"/>
            <person name="Walter F."/>
            <person name="Albersmeier A."/>
            <person name="Kalinowski J."/>
            <person name="Ruckert C."/>
        </authorList>
    </citation>
    <scope>NUCLEOTIDE SEQUENCE</scope>
    <source>
        <strain evidence="1">NBRC 112290</strain>
    </source>
</reference>
<evidence type="ECO:0000313" key="1">
    <source>
        <dbReference type="EMBL" id="GMA30445.1"/>
    </source>
</evidence>
<sequence>MPFRSKQTLDRWLAEFIPTRPVGEAARVVIHDGPPGSDTGLVVVPLGNATTTVYMQPAPPGDPRWRVVIEPQPDETVLSSTELHELAAELQVAAELCAFLEEKSARHIEALPAQPFDASDLAGESSALDSIA</sequence>
<reference evidence="1" key="2">
    <citation type="submission" date="2023-02" db="EMBL/GenBank/DDBJ databases">
        <authorList>
            <person name="Sun Q."/>
            <person name="Mori K."/>
        </authorList>
    </citation>
    <scope>NUCLEOTIDE SEQUENCE</scope>
    <source>
        <strain evidence="1">NBRC 112290</strain>
    </source>
</reference>
<organism evidence="1 2">
    <name type="scientific">Litorihabitans aurantiacus</name>
    <dbReference type="NCBI Taxonomy" id="1930061"/>
    <lineage>
        <taxon>Bacteria</taxon>
        <taxon>Bacillati</taxon>
        <taxon>Actinomycetota</taxon>
        <taxon>Actinomycetes</taxon>
        <taxon>Micrococcales</taxon>
        <taxon>Beutenbergiaceae</taxon>
        <taxon>Litorihabitans</taxon>
    </lineage>
</organism>
<gene>
    <name evidence="1" type="ORF">GCM10025875_04370</name>
</gene>
<accession>A0AA37UJV6</accession>
<protein>
    <submittedName>
        <fullName evidence="1">Uncharacterized protein</fullName>
    </submittedName>
</protein>
<dbReference type="AlphaFoldDB" id="A0AA37UJV6"/>
<comment type="caution">
    <text evidence="1">The sequence shown here is derived from an EMBL/GenBank/DDBJ whole genome shotgun (WGS) entry which is preliminary data.</text>
</comment>